<sequence length="244" mass="27342">MNDAAGEFHEARPPSRESNPFSTCWTRPGALDWAPSPSEDVALIVDRLRQADWRGQIVGPHGSGKSTLLHALVEPLRQLGRHPRRYDVTDATEVRPGELLLVEAFERAPLATQRRLVRSWRSAGVGFVVTTHSRWRNGWRPLRVIASPRPTASLVATLFAQLTTRVATPVTLEDALDSFASRGTDLRRVWFDLYNLHEQRTRDDRTSEVVATYWERPVGLQGSDSSCSSIRRLPMRGDAVAGVQ</sequence>
<dbReference type="InterPro" id="IPR027417">
    <property type="entry name" value="P-loop_NTPase"/>
</dbReference>
<feature type="region of interest" description="Disordered" evidence="1">
    <location>
        <begin position="1"/>
        <end position="23"/>
    </location>
</feature>
<feature type="compositionally biased region" description="Basic and acidic residues" evidence="1">
    <location>
        <begin position="1"/>
        <end position="15"/>
    </location>
</feature>
<dbReference type="Proteomes" id="UP000317421">
    <property type="component" value="Unassembled WGS sequence"/>
</dbReference>
<organism evidence="2 3">
    <name type="scientific">Botrimarina colliarenosi</name>
    <dbReference type="NCBI Taxonomy" id="2528001"/>
    <lineage>
        <taxon>Bacteria</taxon>
        <taxon>Pseudomonadati</taxon>
        <taxon>Planctomycetota</taxon>
        <taxon>Planctomycetia</taxon>
        <taxon>Pirellulales</taxon>
        <taxon>Lacipirellulaceae</taxon>
        <taxon>Botrimarina</taxon>
    </lineage>
</organism>
<dbReference type="OrthoDB" id="282562at2"/>
<dbReference type="RefSeq" id="WP_146444904.1">
    <property type="nucleotide sequence ID" value="NZ_SJPR01000002.1"/>
</dbReference>
<proteinExistence type="predicted"/>
<keyword evidence="3" id="KW-1185">Reference proteome</keyword>
<evidence type="ECO:0008006" key="4">
    <source>
        <dbReference type="Google" id="ProtNLM"/>
    </source>
</evidence>
<evidence type="ECO:0000313" key="2">
    <source>
        <dbReference type="EMBL" id="TWT98016.1"/>
    </source>
</evidence>
<gene>
    <name evidence="2" type="ORF">Pla108_21710</name>
</gene>
<name>A0A5C6AF06_9BACT</name>
<dbReference type="AlphaFoldDB" id="A0A5C6AF06"/>
<reference evidence="2 3" key="1">
    <citation type="submission" date="2019-02" db="EMBL/GenBank/DDBJ databases">
        <title>Deep-cultivation of Planctomycetes and their phenomic and genomic characterization uncovers novel biology.</title>
        <authorList>
            <person name="Wiegand S."/>
            <person name="Jogler M."/>
            <person name="Boedeker C."/>
            <person name="Pinto D."/>
            <person name="Vollmers J."/>
            <person name="Rivas-Marin E."/>
            <person name="Kohn T."/>
            <person name="Peeters S.H."/>
            <person name="Heuer A."/>
            <person name="Rast P."/>
            <person name="Oberbeckmann S."/>
            <person name="Bunk B."/>
            <person name="Jeske O."/>
            <person name="Meyerdierks A."/>
            <person name="Storesund J.E."/>
            <person name="Kallscheuer N."/>
            <person name="Luecker S."/>
            <person name="Lage O.M."/>
            <person name="Pohl T."/>
            <person name="Merkel B.J."/>
            <person name="Hornburger P."/>
            <person name="Mueller R.-W."/>
            <person name="Bruemmer F."/>
            <person name="Labrenz M."/>
            <person name="Spormann A.M."/>
            <person name="Op Den Camp H."/>
            <person name="Overmann J."/>
            <person name="Amann R."/>
            <person name="Jetten M.S.M."/>
            <person name="Mascher T."/>
            <person name="Medema M.H."/>
            <person name="Devos D.P."/>
            <person name="Kaster A.-K."/>
            <person name="Ovreas L."/>
            <person name="Rohde M."/>
            <person name="Galperin M.Y."/>
            <person name="Jogler C."/>
        </authorList>
    </citation>
    <scope>NUCLEOTIDE SEQUENCE [LARGE SCALE GENOMIC DNA]</scope>
    <source>
        <strain evidence="2 3">Pla108</strain>
    </source>
</reference>
<evidence type="ECO:0000256" key="1">
    <source>
        <dbReference type="SAM" id="MobiDB-lite"/>
    </source>
</evidence>
<dbReference type="SUPFAM" id="SSF52540">
    <property type="entry name" value="P-loop containing nucleoside triphosphate hydrolases"/>
    <property type="match status" value="1"/>
</dbReference>
<protein>
    <recommendedName>
        <fullName evidence="4">AAA+ ATPase domain-containing protein</fullName>
    </recommendedName>
</protein>
<comment type="caution">
    <text evidence="2">The sequence shown here is derived from an EMBL/GenBank/DDBJ whole genome shotgun (WGS) entry which is preliminary data.</text>
</comment>
<evidence type="ECO:0000313" key="3">
    <source>
        <dbReference type="Proteomes" id="UP000317421"/>
    </source>
</evidence>
<accession>A0A5C6AF06</accession>
<dbReference type="EMBL" id="SJPR01000002">
    <property type="protein sequence ID" value="TWT98016.1"/>
    <property type="molecule type" value="Genomic_DNA"/>
</dbReference>